<organism evidence="1 2">
    <name type="scientific">Pistacia integerrima</name>
    <dbReference type="NCBI Taxonomy" id="434235"/>
    <lineage>
        <taxon>Eukaryota</taxon>
        <taxon>Viridiplantae</taxon>
        <taxon>Streptophyta</taxon>
        <taxon>Embryophyta</taxon>
        <taxon>Tracheophyta</taxon>
        <taxon>Spermatophyta</taxon>
        <taxon>Magnoliopsida</taxon>
        <taxon>eudicotyledons</taxon>
        <taxon>Gunneridae</taxon>
        <taxon>Pentapetalae</taxon>
        <taxon>rosids</taxon>
        <taxon>malvids</taxon>
        <taxon>Sapindales</taxon>
        <taxon>Anacardiaceae</taxon>
        <taxon>Pistacia</taxon>
    </lineage>
</organism>
<sequence length="258" mass="28926">MSMSSAIVPEVLLDKNYENWKVWLKSYLLGQGLWDTVDGSDANLVGAGLNAWRKNNGQALHAIQISCGSDMLTHIREIESAKDAWDRLASVRAHASGARKGFLKAELRACKQGTYTISKYARKVKDICDRLEAIGVRKDNDTRVAIISENLRPKFDVMRVLVQKNKPTMEEAVSLFLQEEALLERHKLESNNEVKDMSNEAFFSAACGSFCNRGRSRGRDDHIDTVSTKEQDDGDKKADNNEETLCVIMDQVNTANNQ</sequence>
<protein>
    <submittedName>
        <fullName evidence="1">Uncharacterized protein</fullName>
    </submittedName>
</protein>
<accession>A0ACC0YAC1</accession>
<reference evidence="2" key="1">
    <citation type="journal article" date="2023" name="G3 (Bethesda)">
        <title>Genome assembly and association tests identify interacting loci associated with vigor, precocity, and sex in interspecific pistachio rootstocks.</title>
        <authorList>
            <person name="Palmer W."/>
            <person name="Jacygrad E."/>
            <person name="Sagayaradj S."/>
            <person name="Cavanaugh K."/>
            <person name="Han R."/>
            <person name="Bertier L."/>
            <person name="Beede B."/>
            <person name="Kafkas S."/>
            <person name="Golino D."/>
            <person name="Preece J."/>
            <person name="Michelmore R."/>
        </authorList>
    </citation>
    <scope>NUCLEOTIDE SEQUENCE [LARGE SCALE GENOMIC DNA]</scope>
</reference>
<keyword evidence="2" id="KW-1185">Reference proteome</keyword>
<dbReference type="EMBL" id="CM047742">
    <property type="protein sequence ID" value="KAJ0034034.1"/>
    <property type="molecule type" value="Genomic_DNA"/>
</dbReference>
<proteinExistence type="predicted"/>
<dbReference type="Proteomes" id="UP001163603">
    <property type="component" value="Chromosome 7"/>
</dbReference>
<evidence type="ECO:0000313" key="2">
    <source>
        <dbReference type="Proteomes" id="UP001163603"/>
    </source>
</evidence>
<gene>
    <name evidence="1" type="ORF">Pint_25214</name>
</gene>
<name>A0ACC0YAC1_9ROSI</name>
<comment type="caution">
    <text evidence="1">The sequence shown here is derived from an EMBL/GenBank/DDBJ whole genome shotgun (WGS) entry which is preliminary data.</text>
</comment>
<evidence type="ECO:0000313" key="1">
    <source>
        <dbReference type="EMBL" id="KAJ0034034.1"/>
    </source>
</evidence>